<feature type="domain" description="NodB homology" evidence="2">
    <location>
        <begin position="34"/>
        <end position="221"/>
    </location>
</feature>
<dbReference type="Gene3D" id="3.20.20.370">
    <property type="entry name" value="Glycoside hydrolase/deacetylase"/>
    <property type="match status" value="1"/>
</dbReference>
<dbReference type="PANTHER" id="PTHR10587">
    <property type="entry name" value="GLYCOSYL TRANSFERASE-RELATED"/>
    <property type="match status" value="1"/>
</dbReference>
<evidence type="ECO:0000313" key="3">
    <source>
        <dbReference type="EMBL" id="RXZ58218.1"/>
    </source>
</evidence>
<dbReference type="GO" id="GO:0016810">
    <property type="term" value="F:hydrolase activity, acting on carbon-nitrogen (but not peptide) bonds"/>
    <property type="evidence" value="ECO:0007669"/>
    <property type="project" value="InterPro"/>
</dbReference>
<comment type="caution">
    <text evidence="3">The sequence shown here is derived from an EMBL/GenBank/DDBJ whole genome shotgun (WGS) entry which is preliminary data.</text>
</comment>
<dbReference type="OrthoDB" id="258610at2"/>
<dbReference type="EMBL" id="SDOZ01000003">
    <property type="protein sequence ID" value="RXZ58218.1"/>
    <property type="molecule type" value="Genomic_DNA"/>
</dbReference>
<sequence length="227" mass="25231">MKNFLPRVLNVLFCLCLCLPFPCCATTADVTTQKAVYLTFDDGPTDSTTPKVLSVLKEKGVCATFFVVGRQISTRKEILKSIAESGNAIGIHTQTHDYRSIYASAESLEKDILECKKSIAEVLPDYEVKTYRFPGGSSTVSEALKKVPEKCGLRFFDWNAETGDAFRRTAAPATLFHGAVETGCDRDLIVLLMHDGVNYKSTVAALPMIIDYYKERDYAFLTLEELL</sequence>
<proteinExistence type="predicted"/>
<gene>
    <name evidence="3" type="ORF">ESZ91_09165</name>
</gene>
<dbReference type="AlphaFoldDB" id="A0A4Q2K5M2"/>
<dbReference type="Pfam" id="PF01522">
    <property type="entry name" value="Polysacc_deac_1"/>
    <property type="match status" value="1"/>
</dbReference>
<name>A0A4Q2K5M2_9FIRM</name>
<evidence type="ECO:0000259" key="2">
    <source>
        <dbReference type="PROSITE" id="PS51677"/>
    </source>
</evidence>
<dbReference type="GO" id="GO:0005975">
    <property type="term" value="P:carbohydrate metabolic process"/>
    <property type="evidence" value="ECO:0007669"/>
    <property type="project" value="InterPro"/>
</dbReference>
<reference evidence="3 4" key="1">
    <citation type="journal article" date="2019" name="Gut">
        <title>Antibiotics-induced monodominance of a novel gut bacterial order.</title>
        <authorList>
            <person name="Hildebrand F."/>
            <person name="Moitinho-Silva L."/>
            <person name="Blasche S."/>
            <person name="Jahn M.T."/>
            <person name="Gossmann T.I."/>
            <person name="Heuerta-Cepas J."/>
            <person name="Hercog R."/>
            <person name="Luetge M."/>
            <person name="Bahram M."/>
            <person name="Pryszlak A."/>
            <person name="Alves R.J."/>
            <person name="Waszak S.M."/>
            <person name="Zhu A."/>
            <person name="Ye L."/>
            <person name="Costea P.I."/>
            <person name="Aalvink S."/>
            <person name="Belzer C."/>
            <person name="Forslund S.K."/>
            <person name="Sunagawa S."/>
            <person name="Hentschel U."/>
            <person name="Merten C."/>
            <person name="Patil K.R."/>
            <person name="Benes V."/>
            <person name="Bork P."/>
        </authorList>
    </citation>
    <scope>NUCLEOTIDE SEQUENCE [LARGE SCALE GENOMIC DNA]</scope>
    <source>
        <strain evidence="3 4">HDS1380</strain>
    </source>
</reference>
<feature type="signal peptide" evidence="1">
    <location>
        <begin position="1"/>
        <end position="25"/>
    </location>
</feature>
<dbReference type="InterPro" id="IPR050248">
    <property type="entry name" value="Polysacc_deacetylase_ArnD"/>
</dbReference>
<evidence type="ECO:0000313" key="4">
    <source>
        <dbReference type="Proteomes" id="UP000291269"/>
    </source>
</evidence>
<dbReference type="SUPFAM" id="SSF88713">
    <property type="entry name" value="Glycoside hydrolase/deacetylase"/>
    <property type="match status" value="1"/>
</dbReference>
<evidence type="ECO:0000256" key="1">
    <source>
        <dbReference type="SAM" id="SignalP"/>
    </source>
</evidence>
<feature type="chain" id="PRO_5020280151" evidence="1">
    <location>
        <begin position="26"/>
        <end position="227"/>
    </location>
</feature>
<dbReference type="InterPro" id="IPR011330">
    <property type="entry name" value="Glyco_hydro/deAcase_b/a-brl"/>
</dbReference>
<dbReference type="PROSITE" id="PS51677">
    <property type="entry name" value="NODB"/>
    <property type="match status" value="1"/>
</dbReference>
<dbReference type="InterPro" id="IPR002509">
    <property type="entry name" value="NODB_dom"/>
</dbReference>
<dbReference type="PANTHER" id="PTHR10587:SF125">
    <property type="entry name" value="POLYSACCHARIDE DEACETYLASE YHEN-RELATED"/>
    <property type="match status" value="1"/>
</dbReference>
<protein>
    <submittedName>
        <fullName evidence="3">Polysaccharide deacetylase</fullName>
    </submittedName>
</protein>
<dbReference type="Proteomes" id="UP000291269">
    <property type="component" value="Unassembled WGS sequence"/>
</dbReference>
<accession>A0A4Q2K5M2</accession>
<keyword evidence="1" id="KW-0732">Signal</keyword>
<dbReference type="RefSeq" id="WP_129226504.1">
    <property type="nucleotide sequence ID" value="NZ_SDOZ01000003.1"/>
</dbReference>
<dbReference type="CDD" id="cd10944">
    <property type="entry name" value="CE4_SmPgdA_like"/>
    <property type="match status" value="1"/>
</dbReference>
<keyword evidence="4" id="KW-1185">Reference proteome</keyword>
<organism evidence="3 4">
    <name type="scientific">Candidatus Borkfalkia ceftriaxoniphila</name>
    <dbReference type="NCBI Taxonomy" id="2508949"/>
    <lineage>
        <taxon>Bacteria</taxon>
        <taxon>Bacillati</taxon>
        <taxon>Bacillota</taxon>
        <taxon>Clostridia</taxon>
        <taxon>Christensenellales</taxon>
        <taxon>Christensenellaceae</taxon>
        <taxon>Candidatus Borkfalkia</taxon>
    </lineage>
</organism>